<dbReference type="PANTHER" id="PTHR34128">
    <property type="entry name" value="CYTOCHROME C-TYPE BIOGENESIS PROTEIN CCME HOMOLOG, MITOCHONDRIAL"/>
    <property type="match status" value="1"/>
</dbReference>
<comment type="subcellular location">
    <subcellularLocation>
        <location evidence="1">Membrane</location>
    </subcellularLocation>
</comment>
<keyword evidence="5" id="KW-0201">Cytochrome c-type biogenesis</keyword>
<dbReference type="InterPro" id="IPR004329">
    <property type="entry name" value="CcmE"/>
</dbReference>
<dbReference type="HOGENOM" id="CLU_1398870_0_0_1"/>
<evidence type="ECO:0000313" key="10">
    <source>
        <dbReference type="Proteomes" id="UP000009168"/>
    </source>
</evidence>
<dbReference type="Proteomes" id="UP000009168">
    <property type="component" value="Unassembled WGS sequence"/>
</dbReference>
<keyword evidence="8" id="KW-0472">Membrane</keyword>
<dbReference type="GO" id="GO:0046872">
    <property type="term" value="F:metal ion binding"/>
    <property type="evidence" value="ECO:0007669"/>
    <property type="project" value="UniProtKB-KW"/>
</dbReference>
<dbReference type="InterPro" id="IPR012340">
    <property type="entry name" value="NA-bd_OB-fold"/>
</dbReference>
<dbReference type="GO" id="GO:0017003">
    <property type="term" value="P:protein-heme linkage"/>
    <property type="evidence" value="ECO:0007669"/>
    <property type="project" value="InterPro"/>
</dbReference>
<protein>
    <submittedName>
        <fullName evidence="9">Cytochrome C-type biogenesis protein CcmE</fullName>
    </submittedName>
</protein>
<dbReference type="eggNOG" id="ENOG502SRX1">
    <property type="taxonomic scope" value="Eukaryota"/>
</dbReference>
<proteinExistence type="predicted"/>
<evidence type="ECO:0000256" key="6">
    <source>
        <dbReference type="ARBA" id="ARBA00022989"/>
    </source>
</evidence>
<dbReference type="InParanoid" id="I7MI43"/>
<dbReference type="SUPFAM" id="SSF82093">
    <property type="entry name" value="Heme chaperone CcmE"/>
    <property type="match status" value="1"/>
</dbReference>
<dbReference type="AlphaFoldDB" id="I7MI43"/>
<dbReference type="GO" id="GO:0020037">
    <property type="term" value="F:heme binding"/>
    <property type="evidence" value="ECO:0007669"/>
    <property type="project" value="InterPro"/>
</dbReference>
<dbReference type="KEGG" id="tet:TTHERM_00455200"/>
<organism evidence="9 10">
    <name type="scientific">Tetrahymena thermophila (strain SB210)</name>
    <dbReference type="NCBI Taxonomy" id="312017"/>
    <lineage>
        <taxon>Eukaryota</taxon>
        <taxon>Sar</taxon>
        <taxon>Alveolata</taxon>
        <taxon>Ciliophora</taxon>
        <taxon>Intramacronucleata</taxon>
        <taxon>Oligohymenophorea</taxon>
        <taxon>Hymenostomatida</taxon>
        <taxon>Tetrahymenina</taxon>
        <taxon>Tetrahymenidae</taxon>
        <taxon>Tetrahymena</taxon>
    </lineage>
</organism>
<dbReference type="OMA" id="IKENQHY"/>
<dbReference type="GO" id="GO:0005886">
    <property type="term" value="C:plasma membrane"/>
    <property type="evidence" value="ECO:0007669"/>
    <property type="project" value="InterPro"/>
</dbReference>
<evidence type="ECO:0000256" key="2">
    <source>
        <dbReference type="ARBA" id="ARBA00022617"/>
    </source>
</evidence>
<keyword evidence="10" id="KW-1185">Reference proteome</keyword>
<dbReference type="GO" id="GO:0017004">
    <property type="term" value="P:cytochrome complex assembly"/>
    <property type="evidence" value="ECO:0007669"/>
    <property type="project" value="UniProtKB-KW"/>
</dbReference>
<evidence type="ECO:0000256" key="4">
    <source>
        <dbReference type="ARBA" id="ARBA00022723"/>
    </source>
</evidence>
<keyword evidence="6" id="KW-1133">Transmembrane helix</keyword>
<evidence type="ECO:0000256" key="5">
    <source>
        <dbReference type="ARBA" id="ARBA00022748"/>
    </source>
</evidence>
<dbReference type="EMBL" id="GG662464">
    <property type="protein sequence ID" value="EAS03881.1"/>
    <property type="molecule type" value="Genomic_DNA"/>
</dbReference>
<name>I7MI43_TETTS</name>
<accession>I7MI43</accession>
<evidence type="ECO:0000256" key="1">
    <source>
        <dbReference type="ARBA" id="ARBA00004370"/>
    </source>
</evidence>
<gene>
    <name evidence="9" type="ORF">TTHERM_00455200</name>
</gene>
<keyword evidence="3" id="KW-0812">Transmembrane</keyword>
<evidence type="ECO:0000256" key="3">
    <source>
        <dbReference type="ARBA" id="ARBA00022692"/>
    </source>
</evidence>
<evidence type="ECO:0000313" key="9">
    <source>
        <dbReference type="EMBL" id="EAS03881.1"/>
    </source>
</evidence>
<keyword evidence="2" id="KW-0349">Heme</keyword>
<dbReference type="PANTHER" id="PTHR34128:SF2">
    <property type="entry name" value="CYTOCHROME C-TYPE BIOGENESIS PROTEIN CCME HOMOLOG, MITOCHONDRIAL"/>
    <property type="match status" value="1"/>
</dbReference>
<evidence type="ECO:0000256" key="7">
    <source>
        <dbReference type="ARBA" id="ARBA00023004"/>
    </source>
</evidence>
<dbReference type="InterPro" id="IPR036127">
    <property type="entry name" value="CcmE-like_sf"/>
</dbReference>
<sequence length="195" mass="22123">MFKIFQKFSQRSNKLGSFLVQNRAMFSTATAQAIQLGTAGRSIQSRAGIFRALLVIGGAHIAATYGGSMFQDKQVTMSVQDYMLSDYIKPESKFQIFGVLKVGSTKMQRGSLETRFVITDFKEEIEVFYKGITKFEFKEGETIVLTAYCPDLKERKKVIAIDYLTKHSMEVQDWQSKSGKSRENYGLYKQQGNVI</sequence>
<dbReference type="Pfam" id="PF03100">
    <property type="entry name" value="CcmE"/>
    <property type="match status" value="1"/>
</dbReference>
<keyword evidence="4" id="KW-0479">Metal-binding</keyword>
<dbReference type="RefSeq" id="XP_001024126.1">
    <property type="nucleotide sequence ID" value="XM_001024126.1"/>
</dbReference>
<dbReference type="GeneID" id="7841012"/>
<keyword evidence="7" id="KW-0408">Iron</keyword>
<evidence type="ECO:0000256" key="8">
    <source>
        <dbReference type="ARBA" id="ARBA00023136"/>
    </source>
</evidence>
<reference evidence="10" key="1">
    <citation type="journal article" date="2006" name="PLoS Biol.">
        <title>Macronuclear genome sequence of the ciliate Tetrahymena thermophila, a model eukaryote.</title>
        <authorList>
            <person name="Eisen J.A."/>
            <person name="Coyne R.S."/>
            <person name="Wu M."/>
            <person name="Wu D."/>
            <person name="Thiagarajan M."/>
            <person name="Wortman J.R."/>
            <person name="Badger J.H."/>
            <person name="Ren Q."/>
            <person name="Amedeo P."/>
            <person name="Jones K.M."/>
            <person name="Tallon L.J."/>
            <person name="Delcher A.L."/>
            <person name="Salzberg S.L."/>
            <person name="Silva J.C."/>
            <person name="Haas B.J."/>
            <person name="Majoros W.H."/>
            <person name="Farzad M."/>
            <person name="Carlton J.M."/>
            <person name="Smith R.K. Jr."/>
            <person name="Garg J."/>
            <person name="Pearlman R.E."/>
            <person name="Karrer K.M."/>
            <person name="Sun L."/>
            <person name="Manning G."/>
            <person name="Elde N.C."/>
            <person name="Turkewitz A.P."/>
            <person name="Asai D.J."/>
            <person name="Wilkes D.E."/>
            <person name="Wang Y."/>
            <person name="Cai H."/>
            <person name="Collins K."/>
            <person name="Stewart B.A."/>
            <person name="Lee S.R."/>
            <person name="Wilamowska K."/>
            <person name="Weinberg Z."/>
            <person name="Ruzzo W.L."/>
            <person name="Wloga D."/>
            <person name="Gaertig J."/>
            <person name="Frankel J."/>
            <person name="Tsao C.-C."/>
            <person name="Gorovsky M.A."/>
            <person name="Keeling P.J."/>
            <person name="Waller R.F."/>
            <person name="Patron N.J."/>
            <person name="Cherry J.M."/>
            <person name="Stover N.A."/>
            <person name="Krieger C.J."/>
            <person name="del Toro C."/>
            <person name="Ryder H.F."/>
            <person name="Williamson S.C."/>
            <person name="Barbeau R.A."/>
            <person name="Hamilton E.P."/>
            <person name="Orias E."/>
        </authorList>
    </citation>
    <scope>NUCLEOTIDE SEQUENCE [LARGE SCALE GENOMIC DNA]</scope>
    <source>
        <strain evidence="10">SB210</strain>
    </source>
</reference>
<dbReference type="OrthoDB" id="284323at2759"/>
<dbReference type="Gene3D" id="2.40.50.140">
    <property type="entry name" value="Nucleic acid-binding proteins"/>
    <property type="match status" value="1"/>
</dbReference>